<organism evidence="2 3">
    <name type="scientific">Monoraphidium neglectum</name>
    <dbReference type="NCBI Taxonomy" id="145388"/>
    <lineage>
        <taxon>Eukaryota</taxon>
        <taxon>Viridiplantae</taxon>
        <taxon>Chlorophyta</taxon>
        <taxon>core chlorophytes</taxon>
        <taxon>Chlorophyceae</taxon>
        <taxon>CS clade</taxon>
        <taxon>Sphaeropleales</taxon>
        <taxon>Selenastraceae</taxon>
        <taxon>Monoraphidium</taxon>
    </lineage>
</organism>
<feature type="compositionally biased region" description="Gly residues" evidence="1">
    <location>
        <begin position="25"/>
        <end position="37"/>
    </location>
</feature>
<evidence type="ECO:0000256" key="1">
    <source>
        <dbReference type="SAM" id="MobiDB-lite"/>
    </source>
</evidence>
<dbReference type="EMBL" id="KK104961">
    <property type="protein sequence ID" value="KIY93202.1"/>
    <property type="molecule type" value="Genomic_DNA"/>
</dbReference>
<sequence>AGGAGQQAGGQPRPEPFSSFAFSGGPIGGAGSGGAAGAGARRPVSAGGGGGAGGGAGVGGPGGDRVGPMQAQAGSQAWQPVRPLGQRQHYQQQGQPGRQQQQQQQWEQAPGIMRFQKTHK</sequence>
<name>A0A0D2IZE1_9CHLO</name>
<dbReference type="AlphaFoldDB" id="A0A0D2IZE1"/>
<protein>
    <submittedName>
        <fullName evidence="2">Uncharacterized protein</fullName>
    </submittedName>
</protein>
<feature type="compositionally biased region" description="Gly residues" evidence="1">
    <location>
        <begin position="46"/>
        <end position="65"/>
    </location>
</feature>
<feature type="region of interest" description="Disordered" evidence="1">
    <location>
        <begin position="1"/>
        <end position="120"/>
    </location>
</feature>
<dbReference type="KEGG" id="mng:MNEG_14760"/>
<accession>A0A0D2IZE1</accession>
<evidence type="ECO:0000313" key="2">
    <source>
        <dbReference type="EMBL" id="KIY93202.1"/>
    </source>
</evidence>
<keyword evidence="3" id="KW-1185">Reference proteome</keyword>
<feature type="compositionally biased region" description="Low complexity" evidence="1">
    <location>
        <begin position="82"/>
        <end position="110"/>
    </location>
</feature>
<dbReference type="GeneID" id="25732354"/>
<proteinExistence type="predicted"/>
<evidence type="ECO:0000313" key="3">
    <source>
        <dbReference type="Proteomes" id="UP000054498"/>
    </source>
</evidence>
<reference evidence="2 3" key="1">
    <citation type="journal article" date="2013" name="BMC Genomics">
        <title>Reconstruction of the lipid metabolism for the microalga Monoraphidium neglectum from its genome sequence reveals characteristics suitable for biofuel production.</title>
        <authorList>
            <person name="Bogen C."/>
            <person name="Al-Dilaimi A."/>
            <person name="Albersmeier A."/>
            <person name="Wichmann J."/>
            <person name="Grundmann M."/>
            <person name="Rupp O."/>
            <person name="Lauersen K.J."/>
            <person name="Blifernez-Klassen O."/>
            <person name="Kalinowski J."/>
            <person name="Goesmann A."/>
            <person name="Mussgnug J.H."/>
            <person name="Kruse O."/>
        </authorList>
    </citation>
    <scope>NUCLEOTIDE SEQUENCE [LARGE SCALE GENOMIC DNA]</scope>
    <source>
        <strain evidence="2 3">SAG 48.87</strain>
    </source>
</reference>
<dbReference type="RefSeq" id="XP_013892222.1">
    <property type="nucleotide sequence ID" value="XM_014036768.1"/>
</dbReference>
<dbReference type="Proteomes" id="UP000054498">
    <property type="component" value="Unassembled WGS sequence"/>
</dbReference>
<gene>
    <name evidence="2" type="ORF">MNEG_14760</name>
</gene>
<feature type="non-terminal residue" evidence="2">
    <location>
        <position position="1"/>
    </location>
</feature>